<comment type="caution">
    <text evidence="2">The sequence shown here is derived from an EMBL/GenBank/DDBJ whole genome shotgun (WGS) entry which is preliminary data.</text>
</comment>
<name>A0AAE0XQL3_9GAST</name>
<keyword evidence="3" id="KW-1185">Reference proteome</keyword>
<evidence type="ECO:0000313" key="2">
    <source>
        <dbReference type="EMBL" id="KAK3702748.1"/>
    </source>
</evidence>
<evidence type="ECO:0000256" key="1">
    <source>
        <dbReference type="SAM" id="MobiDB-lite"/>
    </source>
</evidence>
<dbReference type="EMBL" id="JAWDGP010007852">
    <property type="protein sequence ID" value="KAK3702748.1"/>
    <property type="molecule type" value="Genomic_DNA"/>
</dbReference>
<sequence length="78" mass="8701">MWRRESFPNRLASVGPRPRGAEPSRVSVQDGCCPASGFPSPVCVTRMREQREMAGCRLPLALTEYINNTHRTGALWGK</sequence>
<accession>A0AAE0XQL3</accession>
<dbReference type="Proteomes" id="UP001283361">
    <property type="component" value="Unassembled WGS sequence"/>
</dbReference>
<reference evidence="2" key="1">
    <citation type="journal article" date="2023" name="G3 (Bethesda)">
        <title>A reference genome for the long-term kleptoplast-retaining sea slug Elysia crispata morphotype clarki.</title>
        <authorList>
            <person name="Eastman K.E."/>
            <person name="Pendleton A.L."/>
            <person name="Shaikh M.A."/>
            <person name="Suttiyut T."/>
            <person name="Ogas R."/>
            <person name="Tomko P."/>
            <person name="Gavelis G."/>
            <person name="Widhalm J.R."/>
            <person name="Wisecaver J.H."/>
        </authorList>
    </citation>
    <scope>NUCLEOTIDE SEQUENCE</scope>
    <source>
        <strain evidence="2">ECLA1</strain>
    </source>
</reference>
<organism evidence="2 3">
    <name type="scientific">Elysia crispata</name>
    <name type="common">lettuce slug</name>
    <dbReference type="NCBI Taxonomy" id="231223"/>
    <lineage>
        <taxon>Eukaryota</taxon>
        <taxon>Metazoa</taxon>
        <taxon>Spiralia</taxon>
        <taxon>Lophotrochozoa</taxon>
        <taxon>Mollusca</taxon>
        <taxon>Gastropoda</taxon>
        <taxon>Heterobranchia</taxon>
        <taxon>Euthyneura</taxon>
        <taxon>Panpulmonata</taxon>
        <taxon>Sacoglossa</taxon>
        <taxon>Placobranchoidea</taxon>
        <taxon>Plakobranchidae</taxon>
        <taxon>Elysia</taxon>
    </lineage>
</organism>
<gene>
    <name evidence="2" type="ORF">RRG08_042733</name>
</gene>
<dbReference type="AlphaFoldDB" id="A0AAE0XQL3"/>
<proteinExistence type="predicted"/>
<evidence type="ECO:0000313" key="3">
    <source>
        <dbReference type="Proteomes" id="UP001283361"/>
    </source>
</evidence>
<feature type="region of interest" description="Disordered" evidence="1">
    <location>
        <begin position="1"/>
        <end position="28"/>
    </location>
</feature>
<protein>
    <submittedName>
        <fullName evidence="2">Uncharacterized protein</fullName>
    </submittedName>
</protein>